<evidence type="ECO:0000256" key="14">
    <source>
        <dbReference type="ARBA" id="ARBA00048586"/>
    </source>
</evidence>
<dbReference type="Proteomes" id="UP000334923">
    <property type="component" value="Unassembled WGS sequence"/>
</dbReference>
<dbReference type="PIRSF" id="PIRSF000847">
    <property type="entry name" value="Phos_ph_gly_syn"/>
    <property type="match status" value="1"/>
</dbReference>
<dbReference type="InterPro" id="IPR043130">
    <property type="entry name" value="CDP-OH_PTrfase_TM_dom"/>
</dbReference>
<accession>A0A5E6M4T4</accession>
<evidence type="ECO:0000313" key="17">
    <source>
        <dbReference type="EMBL" id="VVM04371.1"/>
    </source>
</evidence>
<feature type="transmembrane region" description="Helical" evidence="16">
    <location>
        <begin position="102"/>
        <end position="123"/>
    </location>
</feature>
<keyword evidence="7 15" id="KW-0808">Transferase</keyword>
<feature type="transmembrane region" description="Helical" evidence="16">
    <location>
        <begin position="135"/>
        <end position="152"/>
    </location>
</feature>
<feature type="transmembrane region" description="Helical" evidence="16">
    <location>
        <begin position="7"/>
        <end position="26"/>
    </location>
</feature>
<evidence type="ECO:0000256" key="11">
    <source>
        <dbReference type="ARBA" id="ARBA00023136"/>
    </source>
</evidence>
<dbReference type="InterPro" id="IPR000462">
    <property type="entry name" value="CDP-OH_P_trans"/>
</dbReference>
<dbReference type="EC" id="2.7.8.5" evidence="4"/>
<dbReference type="PROSITE" id="PS00379">
    <property type="entry name" value="CDP_ALCOHOL_P_TRANSF"/>
    <property type="match status" value="1"/>
</dbReference>
<evidence type="ECO:0000256" key="15">
    <source>
        <dbReference type="RuleBase" id="RU003750"/>
    </source>
</evidence>
<dbReference type="GO" id="GO:0008444">
    <property type="term" value="F:CDP-diacylglycerol-glycerol-3-phosphate 3-phosphatidyltransferase activity"/>
    <property type="evidence" value="ECO:0007669"/>
    <property type="project" value="UniProtKB-EC"/>
</dbReference>
<dbReference type="PANTHER" id="PTHR14269">
    <property type="entry name" value="CDP-DIACYLGLYCEROL--GLYCEROL-3-PHOSPHATE 3-PHOSPHATIDYLTRANSFERASE-RELATED"/>
    <property type="match status" value="1"/>
</dbReference>
<evidence type="ECO:0000256" key="3">
    <source>
        <dbReference type="ARBA" id="ARBA00010441"/>
    </source>
</evidence>
<dbReference type="RefSeq" id="WP_142658934.1">
    <property type="nucleotide sequence ID" value="NZ_CABFVA020000002.1"/>
</dbReference>
<dbReference type="InterPro" id="IPR050324">
    <property type="entry name" value="CDP-alcohol_PTase-I"/>
</dbReference>
<dbReference type="PANTHER" id="PTHR14269:SF11">
    <property type="entry name" value="CDP-DIACYLGLYCEROL--GLYCEROL-3-PHOSPHATE 3-PHOSPHATIDYLTRANSFERASE"/>
    <property type="match status" value="1"/>
</dbReference>
<evidence type="ECO:0000256" key="4">
    <source>
        <dbReference type="ARBA" id="ARBA00013170"/>
    </source>
</evidence>
<gene>
    <name evidence="17" type="primary">pgsA</name>
    <name evidence="17" type="ORF">MAMT_00043</name>
</gene>
<keyword evidence="11 16" id="KW-0472">Membrane</keyword>
<evidence type="ECO:0000256" key="16">
    <source>
        <dbReference type="SAM" id="Phobius"/>
    </source>
</evidence>
<dbReference type="InterPro" id="IPR004570">
    <property type="entry name" value="Phosphatidylglycerol_P_synth"/>
</dbReference>
<dbReference type="AlphaFoldDB" id="A0A5E6M4T4"/>
<keyword evidence="9 16" id="KW-1133">Transmembrane helix</keyword>
<dbReference type="EMBL" id="CABFVA020000002">
    <property type="protein sequence ID" value="VVM04371.1"/>
    <property type="molecule type" value="Genomic_DNA"/>
</dbReference>
<evidence type="ECO:0000256" key="5">
    <source>
        <dbReference type="ARBA" id="ARBA00014944"/>
    </source>
</evidence>
<evidence type="ECO:0000256" key="9">
    <source>
        <dbReference type="ARBA" id="ARBA00022989"/>
    </source>
</evidence>
<proteinExistence type="inferred from homology"/>
<feature type="transmembrane region" description="Helical" evidence="16">
    <location>
        <begin position="158"/>
        <end position="178"/>
    </location>
</feature>
<evidence type="ECO:0000256" key="13">
    <source>
        <dbReference type="ARBA" id="ARBA00023264"/>
    </source>
</evidence>
<keyword evidence="8 16" id="KW-0812">Transmembrane</keyword>
<comment type="similarity">
    <text evidence="3 15">Belongs to the CDP-alcohol phosphatidyltransferase class-I family.</text>
</comment>
<dbReference type="OrthoDB" id="9796672at2"/>
<keyword evidence="10" id="KW-0443">Lipid metabolism</keyword>
<keyword evidence="18" id="KW-1185">Reference proteome</keyword>
<organism evidence="17 18">
    <name type="scientific">Methylacidimicrobium tartarophylax</name>
    <dbReference type="NCBI Taxonomy" id="1041768"/>
    <lineage>
        <taxon>Bacteria</taxon>
        <taxon>Pseudomonadati</taxon>
        <taxon>Verrucomicrobiota</taxon>
        <taxon>Methylacidimicrobium</taxon>
    </lineage>
</organism>
<protein>
    <recommendedName>
        <fullName evidence="5">CDP-diacylglycerol--glycerol-3-phosphate 3-phosphatidyltransferase</fullName>
        <ecNumber evidence="4">2.7.8.5</ecNumber>
    </recommendedName>
</protein>
<dbReference type="Pfam" id="PF01066">
    <property type="entry name" value="CDP-OH_P_transf"/>
    <property type="match status" value="1"/>
</dbReference>
<evidence type="ECO:0000256" key="6">
    <source>
        <dbReference type="ARBA" id="ARBA00022516"/>
    </source>
</evidence>
<dbReference type="Gene3D" id="1.20.120.1760">
    <property type="match status" value="1"/>
</dbReference>
<evidence type="ECO:0000313" key="18">
    <source>
        <dbReference type="Proteomes" id="UP000334923"/>
    </source>
</evidence>
<evidence type="ECO:0000256" key="1">
    <source>
        <dbReference type="ARBA" id="ARBA00004141"/>
    </source>
</evidence>
<dbReference type="GO" id="GO:0046474">
    <property type="term" value="P:glycerophospholipid biosynthetic process"/>
    <property type="evidence" value="ECO:0007669"/>
    <property type="project" value="TreeGrafter"/>
</dbReference>
<keyword evidence="6" id="KW-0444">Lipid biosynthesis</keyword>
<name>A0A5E6M4T4_9BACT</name>
<comment type="catalytic activity">
    <reaction evidence="14">
        <text>a CDP-1,2-diacyl-sn-glycerol + sn-glycerol 3-phosphate = a 1,2-diacyl-sn-glycero-3-phospho-(1'-sn-glycero-3'-phosphate) + CMP + H(+)</text>
        <dbReference type="Rhea" id="RHEA:12593"/>
        <dbReference type="ChEBI" id="CHEBI:15378"/>
        <dbReference type="ChEBI" id="CHEBI:57597"/>
        <dbReference type="ChEBI" id="CHEBI:58332"/>
        <dbReference type="ChEBI" id="CHEBI:60110"/>
        <dbReference type="ChEBI" id="CHEBI:60377"/>
        <dbReference type="EC" id="2.7.8.5"/>
    </reaction>
</comment>
<comment type="subcellular location">
    <subcellularLocation>
        <location evidence="1">Membrane</location>
        <topology evidence="1">Multi-pass membrane protein</topology>
    </subcellularLocation>
</comment>
<sequence length="204" mass="22457">MTWANRVTIARLLCIPAMAVVLWQYGKSQTEGAADDRFRIAGLSLFLAAALSDALDGYIARHWRQQSRLGKILDPLADKLLLLVSLLCLTTLPSPQSAPLPFWFLVLVLIRDVFLLGGIGFLFFRKREVPIHPHWTGKAATFFSFITVAAALLKLSWAAASCWIAAVFLILSTCFYFARGLRILVQSVSCSPLASSRSGSASLR</sequence>
<evidence type="ECO:0000256" key="12">
    <source>
        <dbReference type="ARBA" id="ARBA00023209"/>
    </source>
</evidence>
<dbReference type="InterPro" id="IPR048254">
    <property type="entry name" value="CDP_ALCOHOL_P_TRANSF_CS"/>
</dbReference>
<evidence type="ECO:0000256" key="10">
    <source>
        <dbReference type="ARBA" id="ARBA00023098"/>
    </source>
</evidence>
<dbReference type="GO" id="GO:0016020">
    <property type="term" value="C:membrane"/>
    <property type="evidence" value="ECO:0007669"/>
    <property type="project" value="UniProtKB-SubCell"/>
</dbReference>
<reference evidence="17 18" key="1">
    <citation type="submission" date="2019-09" db="EMBL/GenBank/DDBJ databases">
        <authorList>
            <person name="Cremers G."/>
        </authorList>
    </citation>
    <scope>NUCLEOTIDE SEQUENCE [LARGE SCALE GENOMIC DNA]</scope>
    <source>
        <strain evidence="17">4A</strain>
    </source>
</reference>
<evidence type="ECO:0000256" key="2">
    <source>
        <dbReference type="ARBA" id="ARBA00005042"/>
    </source>
</evidence>
<keyword evidence="13" id="KW-1208">Phospholipid metabolism</keyword>
<keyword evidence="12" id="KW-0594">Phospholipid biosynthesis</keyword>
<evidence type="ECO:0000256" key="8">
    <source>
        <dbReference type="ARBA" id="ARBA00022692"/>
    </source>
</evidence>
<evidence type="ECO:0000256" key="7">
    <source>
        <dbReference type="ARBA" id="ARBA00022679"/>
    </source>
</evidence>
<comment type="pathway">
    <text evidence="2">Phospholipid metabolism; phosphatidylglycerol biosynthesis; phosphatidylglycerol from CDP-diacylglycerol: step 1/2.</text>
</comment>